<evidence type="ECO:0000256" key="1">
    <source>
        <dbReference type="ARBA" id="ARBA00002274"/>
    </source>
</evidence>
<comment type="similarity">
    <text evidence="12">In the C-terminal section; belongs to the UPF0434 family.</text>
</comment>
<comment type="similarity">
    <text evidence="13">Belongs to the LpxK family.</text>
</comment>
<evidence type="ECO:0000256" key="2">
    <source>
        <dbReference type="ARBA" id="ARBA00004870"/>
    </source>
</evidence>
<keyword evidence="5 13" id="KW-0808">Transferase</keyword>
<dbReference type="InterPro" id="IPR005651">
    <property type="entry name" value="Trm112-like"/>
</dbReference>
<comment type="function">
    <text evidence="1 13">Transfers the gamma-phosphate of ATP to the 4'-position of a tetraacyldisaccharide 1-phosphate intermediate (termed DS-1-P) to form tetraacyldisaccharide 1,4'-bis-phosphate (lipid IVA).</text>
</comment>
<keyword evidence="15" id="KW-1133">Transmembrane helix</keyword>
<keyword evidence="15" id="KW-0812">Transmembrane</keyword>
<dbReference type="InterPro" id="IPR003758">
    <property type="entry name" value="LpxK"/>
</dbReference>
<evidence type="ECO:0000256" key="6">
    <source>
        <dbReference type="ARBA" id="ARBA00022741"/>
    </source>
</evidence>
<evidence type="ECO:0000256" key="13">
    <source>
        <dbReference type="HAMAP-Rule" id="MF_00409"/>
    </source>
</evidence>
<keyword evidence="6 13" id="KW-0547">Nucleotide-binding</keyword>
<evidence type="ECO:0000313" key="17">
    <source>
        <dbReference type="Proteomes" id="UP000316473"/>
    </source>
</evidence>
<organism evidence="16 17">
    <name type="scientific">Nitrosomonas stercoris</name>
    <dbReference type="NCBI Taxonomy" id="1444684"/>
    <lineage>
        <taxon>Bacteria</taxon>
        <taxon>Pseudomonadati</taxon>
        <taxon>Pseudomonadota</taxon>
        <taxon>Betaproteobacteria</taxon>
        <taxon>Nitrosomonadales</taxon>
        <taxon>Nitrosomonadaceae</taxon>
        <taxon>Nitrosomonas</taxon>
    </lineage>
</organism>
<dbReference type="PANTHER" id="PTHR42724">
    <property type="entry name" value="TETRAACYLDISACCHARIDE 4'-KINASE"/>
    <property type="match status" value="1"/>
</dbReference>
<evidence type="ECO:0000256" key="15">
    <source>
        <dbReference type="SAM" id="Phobius"/>
    </source>
</evidence>
<proteinExistence type="inferred from homology"/>
<reference evidence="16 17" key="1">
    <citation type="submission" date="2019-06" db="EMBL/GenBank/DDBJ databases">
        <title>Nitrosomonas stercoris KYUHI-S whole genome shotgun sequence.</title>
        <authorList>
            <person name="Nakagawa T."/>
            <person name="Tsuchiya Y."/>
            <person name="Takahashi R."/>
        </authorList>
    </citation>
    <scope>NUCLEOTIDE SEQUENCE [LARGE SCALE GENOMIC DNA]</scope>
    <source>
        <strain evidence="16 17">KYUHI-S</strain>
    </source>
</reference>
<gene>
    <name evidence="13" type="primary">lpxK</name>
    <name evidence="16" type="ORF">Nstercoris_02039</name>
</gene>
<sequence length="399" mass="45835">MNLSELYWQRITPLHLLLWPISLLFALFQSIRHLFYRRNMFAVTALPVPVIVIDSITAASPAKIPLIIEIVRLLRIDGLRPAIISHGYADNYHPPMHVTRASSPQLAGKKSLLLAYYLRETCPVWIGKDRIETAKALLAAHPECNVLLCNDGMQDFQLRRDFEVVIIDTRIINASNGLILPAGPLRDSFARLKYADAIALAGHQRQIAPTNAATESFYITPLEEHFFNLSRPELTASAAELMNKTNKYIHTAACYPNTQSFLDSLKFMRLETIPHMFSEHHHFTAKDLQFEATEIILVPEEDAVKFLHLRDERIWVLRQNYRIDSGLHQIILTKLREKFMDPKLLDILVCPLCKSPLIYKKEQQELICKADRLAYPIRDGIPVMLEEEARKLPEEEEIK</sequence>
<accession>A0A4Y1YRT5</accession>
<evidence type="ECO:0000313" key="16">
    <source>
        <dbReference type="EMBL" id="BBL35763.1"/>
    </source>
</evidence>
<keyword evidence="9 13" id="KW-0443">Lipid metabolism</keyword>
<comment type="catalytic activity">
    <reaction evidence="10 13">
        <text>a lipid A disaccharide + ATP = a lipid IVA + ADP + H(+)</text>
        <dbReference type="Rhea" id="RHEA:67840"/>
        <dbReference type="ChEBI" id="CHEBI:15378"/>
        <dbReference type="ChEBI" id="CHEBI:30616"/>
        <dbReference type="ChEBI" id="CHEBI:176343"/>
        <dbReference type="ChEBI" id="CHEBI:176425"/>
        <dbReference type="ChEBI" id="CHEBI:456216"/>
        <dbReference type="EC" id="2.7.1.130"/>
    </reaction>
</comment>
<dbReference type="AlphaFoldDB" id="A0A4Y1YRT5"/>
<dbReference type="Gene3D" id="2.20.25.10">
    <property type="match status" value="1"/>
</dbReference>
<dbReference type="PANTHER" id="PTHR42724:SF1">
    <property type="entry name" value="TETRAACYLDISACCHARIDE 4'-KINASE, MITOCHONDRIAL-RELATED"/>
    <property type="match status" value="1"/>
</dbReference>
<dbReference type="GO" id="GO:0009029">
    <property type="term" value="F:lipid-A 4'-kinase activity"/>
    <property type="evidence" value="ECO:0007669"/>
    <property type="project" value="UniProtKB-UniRule"/>
</dbReference>
<dbReference type="Pfam" id="PF02606">
    <property type="entry name" value="LpxK"/>
    <property type="match status" value="1"/>
</dbReference>
<dbReference type="GO" id="GO:0005524">
    <property type="term" value="F:ATP binding"/>
    <property type="evidence" value="ECO:0007669"/>
    <property type="project" value="UniProtKB-UniRule"/>
</dbReference>
<evidence type="ECO:0000256" key="4">
    <source>
        <dbReference type="ARBA" id="ARBA00022556"/>
    </source>
</evidence>
<evidence type="ECO:0000256" key="8">
    <source>
        <dbReference type="ARBA" id="ARBA00022840"/>
    </source>
</evidence>
<protein>
    <recommendedName>
        <fullName evidence="13 14">Multifunctional fusion protein</fullName>
    </recommendedName>
    <domain>
        <recommendedName>
            <fullName evidence="13">Tetraacyldisaccharide 4'-kinase</fullName>
            <ecNumber evidence="13">2.7.1.130</ecNumber>
        </recommendedName>
        <alternativeName>
            <fullName evidence="13">Lipid A 4'-kinase</fullName>
        </alternativeName>
    </domain>
    <domain>
        <recommendedName>
            <fullName evidence="14">UPF0434 protein Nstercoris_02039</fullName>
        </recommendedName>
    </domain>
</protein>
<feature type="transmembrane region" description="Helical" evidence="15">
    <location>
        <begin position="6"/>
        <end position="28"/>
    </location>
</feature>
<keyword evidence="17" id="KW-1185">Reference proteome</keyword>
<dbReference type="GO" id="GO:0009244">
    <property type="term" value="P:lipopolysaccharide core region biosynthetic process"/>
    <property type="evidence" value="ECO:0007669"/>
    <property type="project" value="TreeGrafter"/>
</dbReference>
<evidence type="ECO:0000256" key="7">
    <source>
        <dbReference type="ARBA" id="ARBA00022777"/>
    </source>
</evidence>
<dbReference type="UniPathway" id="UPA00359">
    <property type="reaction ID" value="UER00482"/>
</dbReference>
<evidence type="ECO:0000256" key="11">
    <source>
        <dbReference type="ARBA" id="ARBA00061313"/>
    </source>
</evidence>
<dbReference type="NCBIfam" id="TIGR00682">
    <property type="entry name" value="lpxK"/>
    <property type="match status" value="1"/>
</dbReference>
<comment type="similarity">
    <text evidence="11">In the N-terminal section; belongs to the LpxK family.</text>
</comment>
<keyword evidence="15" id="KW-0472">Membrane</keyword>
<dbReference type="SUPFAM" id="SSF158997">
    <property type="entry name" value="Trm112p-like"/>
    <property type="match status" value="1"/>
</dbReference>
<evidence type="ECO:0000256" key="5">
    <source>
        <dbReference type="ARBA" id="ARBA00022679"/>
    </source>
</evidence>
<evidence type="ECO:0000256" key="3">
    <source>
        <dbReference type="ARBA" id="ARBA00022516"/>
    </source>
</evidence>
<keyword evidence="4 13" id="KW-0441">Lipid A biosynthesis</keyword>
<dbReference type="Proteomes" id="UP000316473">
    <property type="component" value="Chromosome"/>
</dbReference>
<dbReference type="Pfam" id="PF03966">
    <property type="entry name" value="Trm112p"/>
    <property type="match status" value="1"/>
</dbReference>
<comment type="similarity">
    <text evidence="14">Belongs to the UPF0434 family.</text>
</comment>
<keyword evidence="8 13" id="KW-0067">ATP-binding</keyword>
<name>A0A4Y1YRT5_9PROT</name>
<evidence type="ECO:0000256" key="12">
    <source>
        <dbReference type="ARBA" id="ARBA00061381"/>
    </source>
</evidence>
<comment type="pathway">
    <text evidence="2 13">Glycolipid biosynthesis; lipid IV(A) biosynthesis; lipid IV(A) from (3R)-3-hydroxytetradecanoyl-[acyl-carrier-protein] and UDP-N-acetyl-alpha-D-glucosamine: step 6/6.</text>
</comment>
<dbReference type="EC" id="2.7.1.130" evidence="13"/>
<evidence type="ECO:0000256" key="9">
    <source>
        <dbReference type="ARBA" id="ARBA00023098"/>
    </source>
</evidence>
<keyword evidence="3 13" id="KW-0444">Lipid biosynthesis</keyword>
<dbReference type="FunFam" id="2.20.25.10:FF:000002">
    <property type="entry name" value="UPF0434 protein YcaR"/>
    <property type="match status" value="1"/>
</dbReference>
<feature type="transmembrane region" description="Helical" evidence="15">
    <location>
        <begin position="40"/>
        <end position="59"/>
    </location>
</feature>
<dbReference type="KEGG" id="nst:Nstercoris_02039"/>
<keyword evidence="7 13" id="KW-0418">Kinase</keyword>
<dbReference type="HAMAP" id="MF_01187">
    <property type="entry name" value="UPF0434"/>
    <property type="match status" value="1"/>
</dbReference>
<evidence type="ECO:0000256" key="10">
    <source>
        <dbReference type="ARBA" id="ARBA00050887"/>
    </source>
</evidence>
<evidence type="ECO:0000256" key="14">
    <source>
        <dbReference type="HAMAP-Rule" id="MF_01187"/>
    </source>
</evidence>
<dbReference type="HAMAP" id="MF_00409">
    <property type="entry name" value="LpxK"/>
    <property type="match status" value="1"/>
</dbReference>
<dbReference type="EMBL" id="AP019755">
    <property type="protein sequence ID" value="BBL35763.1"/>
    <property type="molecule type" value="Genomic_DNA"/>
</dbReference>
<dbReference type="GO" id="GO:0009245">
    <property type="term" value="P:lipid A biosynthetic process"/>
    <property type="evidence" value="ECO:0007669"/>
    <property type="project" value="UniProtKB-UniRule"/>
</dbReference>
<comment type="caution">
    <text evidence="13">Lacks conserved residue(s) required for the propagation of feature annotation.</text>
</comment>
<dbReference type="GO" id="GO:0005886">
    <property type="term" value="C:plasma membrane"/>
    <property type="evidence" value="ECO:0007669"/>
    <property type="project" value="TreeGrafter"/>
</dbReference>